<keyword evidence="2" id="KW-0677">Repeat</keyword>
<dbReference type="InterPro" id="IPR003591">
    <property type="entry name" value="Leu-rich_rpt_typical-subtyp"/>
</dbReference>
<feature type="chain" id="PRO_5040467186" evidence="3">
    <location>
        <begin position="20"/>
        <end position="336"/>
    </location>
</feature>
<dbReference type="PANTHER" id="PTHR45712">
    <property type="entry name" value="AGAP008170-PA"/>
    <property type="match status" value="1"/>
</dbReference>
<keyword evidence="1" id="KW-0433">Leucine-rich repeat</keyword>
<dbReference type="Pfam" id="PF13855">
    <property type="entry name" value="LRR_8"/>
    <property type="match status" value="2"/>
</dbReference>
<dbReference type="Gene3D" id="3.80.10.10">
    <property type="entry name" value="Ribonuclease Inhibitor"/>
    <property type="match status" value="2"/>
</dbReference>
<reference evidence="4" key="1">
    <citation type="submission" date="2022-03" db="EMBL/GenBank/DDBJ databases">
        <authorList>
            <person name="Sayadi A."/>
        </authorList>
    </citation>
    <scope>NUCLEOTIDE SEQUENCE</scope>
</reference>
<dbReference type="GO" id="GO:0005615">
    <property type="term" value="C:extracellular space"/>
    <property type="evidence" value="ECO:0007669"/>
    <property type="project" value="TreeGrafter"/>
</dbReference>
<dbReference type="InterPro" id="IPR032675">
    <property type="entry name" value="LRR_dom_sf"/>
</dbReference>
<evidence type="ECO:0000256" key="2">
    <source>
        <dbReference type="ARBA" id="ARBA00022737"/>
    </source>
</evidence>
<dbReference type="SMART" id="SM00369">
    <property type="entry name" value="LRR_TYP"/>
    <property type="match status" value="5"/>
</dbReference>
<dbReference type="Proteomes" id="UP001152888">
    <property type="component" value="Unassembled WGS sequence"/>
</dbReference>
<dbReference type="AlphaFoldDB" id="A0A9P0LEX2"/>
<dbReference type="OrthoDB" id="676979at2759"/>
<evidence type="ECO:0000256" key="1">
    <source>
        <dbReference type="ARBA" id="ARBA00022614"/>
    </source>
</evidence>
<dbReference type="SUPFAM" id="SSF52058">
    <property type="entry name" value="L domain-like"/>
    <property type="match status" value="1"/>
</dbReference>
<dbReference type="InterPro" id="IPR001611">
    <property type="entry name" value="Leu-rich_rpt"/>
</dbReference>
<feature type="signal peptide" evidence="3">
    <location>
        <begin position="1"/>
        <end position="19"/>
    </location>
</feature>
<evidence type="ECO:0000313" key="5">
    <source>
        <dbReference type="Proteomes" id="UP001152888"/>
    </source>
</evidence>
<dbReference type="PANTHER" id="PTHR45712:SF22">
    <property type="entry name" value="INSULIN-LIKE GROWTH FACTOR-BINDING PROTEIN COMPLEX ACID LABILE SUBUNIT"/>
    <property type="match status" value="1"/>
</dbReference>
<protein>
    <submittedName>
        <fullName evidence="4">Uncharacterized protein</fullName>
    </submittedName>
</protein>
<dbReference type="InterPro" id="IPR050333">
    <property type="entry name" value="SLRP"/>
</dbReference>
<keyword evidence="5" id="KW-1185">Reference proteome</keyword>
<keyword evidence="3" id="KW-0732">Signal</keyword>
<sequence>MYTALLILVVTCGVSFLSAQNCSVPSLTGTLYQKVDSEPQNLTIEGSIQLEDDSFYLLIANQSLPHLCRNSVNIQYELYVLQIRNVGLADIQPRAFNITPTLGLLKISYNPLTSLKKGVFQGLRVKEIDCSNNFISSIDEEAFDGIPTLEVLRLSYNAIKQVSPEWFKNSPNVYKLSIIFNELTSLPARAFQNMAKDRPVKLRLSANRIQDIDDDAFFSMGNIEILRLNGNKLATLPENLFVNRTIRHLEINTNKLLCFPDTLFHSGVASLAFLDNPTFKCPCLEKVRHFVETQNIYIWYPAIICEDRAREVNIVFNHNKTYELPLILPSTEATLG</sequence>
<accession>A0A9P0LEX2</accession>
<dbReference type="EMBL" id="CAKOFQ010007124">
    <property type="protein sequence ID" value="CAH1991798.1"/>
    <property type="molecule type" value="Genomic_DNA"/>
</dbReference>
<evidence type="ECO:0000313" key="4">
    <source>
        <dbReference type="EMBL" id="CAH1991798.1"/>
    </source>
</evidence>
<name>A0A9P0LEX2_ACAOB</name>
<gene>
    <name evidence="4" type="ORF">ACAOBT_LOCUS20481</name>
</gene>
<proteinExistence type="predicted"/>
<organism evidence="4 5">
    <name type="scientific">Acanthoscelides obtectus</name>
    <name type="common">Bean weevil</name>
    <name type="synonym">Bruchus obtectus</name>
    <dbReference type="NCBI Taxonomy" id="200917"/>
    <lineage>
        <taxon>Eukaryota</taxon>
        <taxon>Metazoa</taxon>
        <taxon>Ecdysozoa</taxon>
        <taxon>Arthropoda</taxon>
        <taxon>Hexapoda</taxon>
        <taxon>Insecta</taxon>
        <taxon>Pterygota</taxon>
        <taxon>Neoptera</taxon>
        <taxon>Endopterygota</taxon>
        <taxon>Coleoptera</taxon>
        <taxon>Polyphaga</taxon>
        <taxon>Cucujiformia</taxon>
        <taxon>Chrysomeloidea</taxon>
        <taxon>Chrysomelidae</taxon>
        <taxon>Bruchinae</taxon>
        <taxon>Bruchini</taxon>
        <taxon>Acanthoscelides</taxon>
    </lineage>
</organism>
<comment type="caution">
    <text evidence="4">The sequence shown here is derived from an EMBL/GenBank/DDBJ whole genome shotgun (WGS) entry which is preliminary data.</text>
</comment>
<evidence type="ECO:0000256" key="3">
    <source>
        <dbReference type="SAM" id="SignalP"/>
    </source>
</evidence>